<gene>
    <name evidence="7" type="ORF">HNR30_006453</name>
</gene>
<dbReference type="EMBL" id="JACDUR010000006">
    <property type="protein sequence ID" value="MBA2895081.1"/>
    <property type="molecule type" value="Genomic_DNA"/>
</dbReference>
<comment type="caution">
    <text evidence="7">The sequence shown here is derived from an EMBL/GenBank/DDBJ whole genome shotgun (WGS) entry which is preliminary data.</text>
</comment>
<accession>A0A7W0CPS1</accession>
<keyword evidence="2" id="KW-1003">Cell membrane</keyword>
<feature type="transmembrane region" description="Helical" evidence="6">
    <location>
        <begin position="41"/>
        <end position="64"/>
    </location>
</feature>
<evidence type="ECO:0000256" key="6">
    <source>
        <dbReference type="SAM" id="Phobius"/>
    </source>
</evidence>
<name>A0A7W0CPS1_9ACTN</name>
<evidence type="ECO:0000256" key="4">
    <source>
        <dbReference type="ARBA" id="ARBA00022989"/>
    </source>
</evidence>
<feature type="transmembrane region" description="Helical" evidence="6">
    <location>
        <begin position="70"/>
        <end position="89"/>
    </location>
</feature>
<evidence type="ECO:0000313" key="8">
    <source>
        <dbReference type="Proteomes" id="UP000530928"/>
    </source>
</evidence>
<keyword evidence="3 6" id="KW-0812">Transmembrane</keyword>
<organism evidence="7 8">
    <name type="scientific">Nonomuraea soli</name>
    <dbReference type="NCBI Taxonomy" id="1032476"/>
    <lineage>
        <taxon>Bacteria</taxon>
        <taxon>Bacillati</taxon>
        <taxon>Actinomycetota</taxon>
        <taxon>Actinomycetes</taxon>
        <taxon>Streptosporangiales</taxon>
        <taxon>Streptosporangiaceae</taxon>
        <taxon>Nonomuraea</taxon>
    </lineage>
</organism>
<keyword evidence="8" id="KW-1185">Reference proteome</keyword>
<evidence type="ECO:0000256" key="3">
    <source>
        <dbReference type="ARBA" id="ARBA00022692"/>
    </source>
</evidence>
<feature type="transmembrane region" description="Helical" evidence="6">
    <location>
        <begin position="6"/>
        <end position="29"/>
    </location>
</feature>
<dbReference type="PANTHER" id="PTHR30086:SF20">
    <property type="entry name" value="ARGININE EXPORTER PROTEIN ARGO-RELATED"/>
    <property type="match status" value="1"/>
</dbReference>
<keyword evidence="5 6" id="KW-0472">Membrane</keyword>
<dbReference type="AlphaFoldDB" id="A0A7W0CPS1"/>
<feature type="transmembrane region" description="Helical" evidence="6">
    <location>
        <begin position="187"/>
        <end position="205"/>
    </location>
</feature>
<sequence>MDSLPQILAFAGVVMLGSMSPGPDFAVVVRRSVQSGRGHGMAAAAGIAVGVFFWVVAAATGIAALLAASALAFTVVKVVGAAYLLYLGVRAWLAAGRTAGPDASGAPARGGRVSAFSEGLLTNALNPKVAIFMIALVPQFVSAGAGMAQVLTLSAAALVTNALWFGALANLVAVLRRFLARRRVRRAVDYVTGTALIGLGVHLAVSKAP</sequence>
<comment type="subcellular location">
    <subcellularLocation>
        <location evidence="1">Cell membrane</location>
        <topology evidence="1">Multi-pass membrane protein</topology>
    </subcellularLocation>
</comment>
<feature type="transmembrane region" description="Helical" evidence="6">
    <location>
        <begin position="154"/>
        <end position="175"/>
    </location>
</feature>
<dbReference type="RefSeq" id="WP_181613777.1">
    <property type="nucleotide sequence ID" value="NZ_BAABAM010000004.1"/>
</dbReference>
<dbReference type="PIRSF" id="PIRSF006324">
    <property type="entry name" value="LeuE"/>
    <property type="match status" value="1"/>
</dbReference>
<dbReference type="Proteomes" id="UP000530928">
    <property type="component" value="Unassembled WGS sequence"/>
</dbReference>
<reference evidence="7 8" key="1">
    <citation type="submission" date="2020-07" db="EMBL/GenBank/DDBJ databases">
        <title>Genomic Encyclopedia of Type Strains, Phase IV (KMG-IV): sequencing the most valuable type-strain genomes for metagenomic binning, comparative biology and taxonomic classification.</title>
        <authorList>
            <person name="Goeker M."/>
        </authorList>
    </citation>
    <scope>NUCLEOTIDE SEQUENCE [LARGE SCALE GENOMIC DNA]</scope>
    <source>
        <strain evidence="7 8">DSM 45533</strain>
    </source>
</reference>
<feature type="transmembrane region" description="Helical" evidence="6">
    <location>
        <begin position="129"/>
        <end position="148"/>
    </location>
</feature>
<evidence type="ECO:0000256" key="1">
    <source>
        <dbReference type="ARBA" id="ARBA00004651"/>
    </source>
</evidence>
<dbReference type="Pfam" id="PF01810">
    <property type="entry name" value="LysE"/>
    <property type="match status" value="1"/>
</dbReference>
<evidence type="ECO:0000256" key="5">
    <source>
        <dbReference type="ARBA" id="ARBA00023136"/>
    </source>
</evidence>
<dbReference type="InterPro" id="IPR001123">
    <property type="entry name" value="LeuE-type"/>
</dbReference>
<dbReference type="GO" id="GO:0005886">
    <property type="term" value="C:plasma membrane"/>
    <property type="evidence" value="ECO:0007669"/>
    <property type="project" value="UniProtKB-SubCell"/>
</dbReference>
<dbReference type="PANTHER" id="PTHR30086">
    <property type="entry name" value="ARGININE EXPORTER PROTEIN ARGO"/>
    <property type="match status" value="1"/>
</dbReference>
<proteinExistence type="predicted"/>
<keyword evidence="4 6" id="KW-1133">Transmembrane helix</keyword>
<dbReference type="GO" id="GO:0015171">
    <property type="term" value="F:amino acid transmembrane transporter activity"/>
    <property type="evidence" value="ECO:0007669"/>
    <property type="project" value="TreeGrafter"/>
</dbReference>
<evidence type="ECO:0000256" key="2">
    <source>
        <dbReference type="ARBA" id="ARBA00022475"/>
    </source>
</evidence>
<evidence type="ECO:0000313" key="7">
    <source>
        <dbReference type="EMBL" id="MBA2895081.1"/>
    </source>
</evidence>
<protein>
    <submittedName>
        <fullName evidence="7">Threonine/homoserine/homoserine lactone efflux protein</fullName>
    </submittedName>
</protein>